<keyword evidence="2" id="KW-1185">Reference proteome</keyword>
<dbReference type="EMBL" id="BQNB010019140">
    <property type="protein sequence ID" value="GJT82141.1"/>
    <property type="molecule type" value="Genomic_DNA"/>
</dbReference>
<gene>
    <name evidence="1" type="ORF">Tco_1056483</name>
</gene>
<comment type="caution">
    <text evidence="1">The sequence shown here is derived from an EMBL/GenBank/DDBJ whole genome shotgun (WGS) entry which is preliminary data.</text>
</comment>
<reference evidence="1" key="1">
    <citation type="journal article" date="2022" name="Int. J. Mol. Sci.">
        <title>Draft Genome of Tanacetum Coccineum: Genomic Comparison of Closely Related Tanacetum-Family Plants.</title>
        <authorList>
            <person name="Yamashiro T."/>
            <person name="Shiraishi A."/>
            <person name="Nakayama K."/>
            <person name="Satake H."/>
        </authorList>
    </citation>
    <scope>NUCLEOTIDE SEQUENCE</scope>
</reference>
<evidence type="ECO:0000313" key="2">
    <source>
        <dbReference type="Proteomes" id="UP001151760"/>
    </source>
</evidence>
<protein>
    <submittedName>
        <fullName evidence="1">Uncharacterized protein</fullName>
    </submittedName>
</protein>
<accession>A0ABQ5H2T1</accession>
<evidence type="ECO:0000313" key="1">
    <source>
        <dbReference type="EMBL" id="GJT82141.1"/>
    </source>
</evidence>
<proteinExistence type="predicted"/>
<organism evidence="1 2">
    <name type="scientific">Tanacetum coccineum</name>
    <dbReference type="NCBI Taxonomy" id="301880"/>
    <lineage>
        <taxon>Eukaryota</taxon>
        <taxon>Viridiplantae</taxon>
        <taxon>Streptophyta</taxon>
        <taxon>Embryophyta</taxon>
        <taxon>Tracheophyta</taxon>
        <taxon>Spermatophyta</taxon>
        <taxon>Magnoliopsida</taxon>
        <taxon>eudicotyledons</taxon>
        <taxon>Gunneridae</taxon>
        <taxon>Pentapetalae</taxon>
        <taxon>asterids</taxon>
        <taxon>campanulids</taxon>
        <taxon>Asterales</taxon>
        <taxon>Asteraceae</taxon>
        <taxon>Asteroideae</taxon>
        <taxon>Anthemideae</taxon>
        <taxon>Anthemidinae</taxon>
        <taxon>Tanacetum</taxon>
    </lineage>
</organism>
<sequence length="85" mass="9979">MPIPNVADETVFKDKDDRVDEALQDLYLEEIRRNDEDGGKSYRTRMPRDSALIEQIEDVQARMDADELLAASLQEQEREQFYVDE</sequence>
<name>A0ABQ5H2T1_9ASTR</name>
<dbReference type="Proteomes" id="UP001151760">
    <property type="component" value="Unassembled WGS sequence"/>
</dbReference>
<reference evidence="1" key="2">
    <citation type="submission" date="2022-01" db="EMBL/GenBank/DDBJ databases">
        <authorList>
            <person name="Yamashiro T."/>
            <person name="Shiraishi A."/>
            <person name="Satake H."/>
            <person name="Nakayama K."/>
        </authorList>
    </citation>
    <scope>NUCLEOTIDE SEQUENCE</scope>
</reference>